<evidence type="ECO:0000256" key="9">
    <source>
        <dbReference type="PROSITE-ProRule" id="PRU00352"/>
    </source>
</evidence>
<evidence type="ECO:0000313" key="14">
    <source>
        <dbReference type="EMBL" id="KAK2098849.1"/>
    </source>
</evidence>
<feature type="domain" description="Sema" evidence="13">
    <location>
        <begin position="1"/>
        <end position="263"/>
    </location>
</feature>
<feature type="region of interest" description="Disordered" evidence="10">
    <location>
        <begin position="394"/>
        <end position="450"/>
    </location>
</feature>
<organism evidence="14 15">
    <name type="scientific">Saguinus oedipus</name>
    <name type="common">Cotton-top tamarin</name>
    <name type="synonym">Oedipomidas oedipus</name>
    <dbReference type="NCBI Taxonomy" id="9490"/>
    <lineage>
        <taxon>Eukaryota</taxon>
        <taxon>Metazoa</taxon>
        <taxon>Chordata</taxon>
        <taxon>Craniata</taxon>
        <taxon>Vertebrata</taxon>
        <taxon>Euteleostomi</taxon>
        <taxon>Mammalia</taxon>
        <taxon>Eutheria</taxon>
        <taxon>Euarchontoglires</taxon>
        <taxon>Primates</taxon>
        <taxon>Haplorrhini</taxon>
        <taxon>Platyrrhini</taxon>
        <taxon>Cebidae</taxon>
        <taxon>Callitrichinae</taxon>
        <taxon>Saguinus</taxon>
    </lineage>
</organism>
<dbReference type="SUPFAM" id="SSF103575">
    <property type="entry name" value="Plexin repeat"/>
    <property type="match status" value="1"/>
</dbReference>
<keyword evidence="15" id="KW-1185">Reference proteome</keyword>
<dbReference type="PROSITE" id="PS51004">
    <property type="entry name" value="SEMA"/>
    <property type="match status" value="1"/>
</dbReference>
<dbReference type="EMBL" id="JASSZA010000011">
    <property type="protein sequence ID" value="KAK2098849.1"/>
    <property type="molecule type" value="Genomic_DNA"/>
</dbReference>
<feature type="compositionally biased region" description="Pro residues" evidence="10">
    <location>
        <begin position="435"/>
        <end position="447"/>
    </location>
</feature>
<dbReference type="Proteomes" id="UP001266305">
    <property type="component" value="Unassembled WGS sequence"/>
</dbReference>
<feature type="domain" description="Ig-like" evidence="12">
    <location>
        <begin position="238"/>
        <end position="320"/>
    </location>
</feature>
<feature type="compositionally biased region" description="Acidic residues" evidence="10">
    <location>
        <begin position="407"/>
        <end position="419"/>
    </location>
</feature>
<evidence type="ECO:0000256" key="8">
    <source>
        <dbReference type="ARBA" id="ARBA00023180"/>
    </source>
</evidence>
<evidence type="ECO:0000259" key="12">
    <source>
        <dbReference type="PROSITE" id="PS50835"/>
    </source>
</evidence>
<comment type="similarity">
    <text evidence="2">Belongs to the semaphorin family.</text>
</comment>
<dbReference type="InterPro" id="IPR016201">
    <property type="entry name" value="PSI"/>
</dbReference>
<reference evidence="14 15" key="1">
    <citation type="submission" date="2023-05" db="EMBL/GenBank/DDBJ databases">
        <title>B98-5 Cell Line De Novo Hybrid Assembly: An Optical Mapping Approach.</title>
        <authorList>
            <person name="Kananen K."/>
            <person name="Auerbach J.A."/>
            <person name="Kautto E."/>
            <person name="Blachly J.S."/>
        </authorList>
    </citation>
    <scope>NUCLEOTIDE SEQUENCE [LARGE SCALE GENOMIC DNA]</scope>
    <source>
        <strain evidence="14">B95-8</strain>
        <tissue evidence="14">Cell line</tissue>
    </source>
</reference>
<comment type="subcellular location">
    <subcellularLocation>
        <location evidence="1">Membrane</location>
    </subcellularLocation>
</comment>
<keyword evidence="11" id="KW-0812">Transmembrane</keyword>
<dbReference type="Gene3D" id="2.60.40.10">
    <property type="entry name" value="Immunoglobulins"/>
    <property type="match status" value="1"/>
</dbReference>
<evidence type="ECO:0000256" key="10">
    <source>
        <dbReference type="SAM" id="MobiDB-lite"/>
    </source>
</evidence>
<comment type="caution">
    <text evidence="14">The sequence shown here is derived from an EMBL/GenBank/DDBJ whole genome shotgun (WGS) entry which is preliminary data.</text>
</comment>
<keyword evidence="4" id="KW-0221">Differentiation</keyword>
<dbReference type="Pfam" id="PF01403">
    <property type="entry name" value="Sema"/>
    <property type="match status" value="1"/>
</dbReference>
<gene>
    <name evidence="14" type="primary">SEMA4G_3</name>
    <name evidence="14" type="ORF">P7K49_024300</name>
</gene>
<accession>A0ABQ9UP43</accession>
<evidence type="ECO:0000256" key="4">
    <source>
        <dbReference type="ARBA" id="ARBA00022782"/>
    </source>
</evidence>
<dbReference type="InterPro" id="IPR013783">
    <property type="entry name" value="Ig-like_fold"/>
</dbReference>
<keyword evidence="11" id="KW-1133">Transmembrane helix</keyword>
<feature type="transmembrane region" description="Helical" evidence="11">
    <location>
        <begin position="346"/>
        <end position="372"/>
    </location>
</feature>
<evidence type="ECO:0000256" key="3">
    <source>
        <dbReference type="ARBA" id="ARBA00022473"/>
    </source>
</evidence>
<dbReference type="InterPro" id="IPR027231">
    <property type="entry name" value="Semaphorin"/>
</dbReference>
<keyword evidence="5" id="KW-0524">Neurogenesis</keyword>
<dbReference type="InterPro" id="IPR036352">
    <property type="entry name" value="Semap_dom_sf"/>
</dbReference>
<keyword evidence="6 11" id="KW-0472">Membrane</keyword>
<evidence type="ECO:0000313" key="15">
    <source>
        <dbReference type="Proteomes" id="UP001266305"/>
    </source>
</evidence>
<keyword evidence="3" id="KW-0217">Developmental protein</keyword>
<dbReference type="SUPFAM" id="SSF48726">
    <property type="entry name" value="Immunoglobulin"/>
    <property type="match status" value="1"/>
</dbReference>
<dbReference type="InterPro" id="IPR003599">
    <property type="entry name" value="Ig_sub"/>
</dbReference>
<dbReference type="SMART" id="SM00423">
    <property type="entry name" value="PSI"/>
    <property type="match status" value="1"/>
</dbReference>
<dbReference type="Gene3D" id="3.30.1680.10">
    <property type="entry name" value="ligand-binding face of the semaphorins, domain 2"/>
    <property type="match status" value="1"/>
</dbReference>
<protein>
    <submittedName>
        <fullName evidence="14">Semaphorin-4G</fullName>
    </submittedName>
</protein>
<dbReference type="InterPro" id="IPR036179">
    <property type="entry name" value="Ig-like_dom_sf"/>
</dbReference>
<evidence type="ECO:0000256" key="2">
    <source>
        <dbReference type="ARBA" id="ARBA00009492"/>
    </source>
</evidence>
<evidence type="ECO:0000256" key="5">
    <source>
        <dbReference type="ARBA" id="ARBA00022902"/>
    </source>
</evidence>
<dbReference type="SMART" id="SM00409">
    <property type="entry name" value="IG"/>
    <property type="match status" value="1"/>
</dbReference>
<dbReference type="InterPro" id="IPR007110">
    <property type="entry name" value="Ig-like_dom"/>
</dbReference>
<evidence type="ECO:0000256" key="7">
    <source>
        <dbReference type="ARBA" id="ARBA00023157"/>
    </source>
</evidence>
<dbReference type="PANTHER" id="PTHR11036:SF17">
    <property type="entry name" value="SEMAPHORIN-4G"/>
    <property type="match status" value="1"/>
</dbReference>
<name>A0ABQ9UP43_SAGOE</name>
<evidence type="ECO:0000259" key="13">
    <source>
        <dbReference type="PROSITE" id="PS51004"/>
    </source>
</evidence>
<dbReference type="InterPro" id="IPR015943">
    <property type="entry name" value="WD40/YVTN_repeat-like_dom_sf"/>
</dbReference>
<evidence type="ECO:0000256" key="1">
    <source>
        <dbReference type="ARBA" id="ARBA00004370"/>
    </source>
</evidence>
<dbReference type="InterPro" id="IPR001627">
    <property type="entry name" value="Semap_dom"/>
</dbReference>
<dbReference type="PROSITE" id="PS50835">
    <property type="entry name" value="IG_LIKE"/>
    <property type="match status" value="1"/>
</dbReference>
<proteinExistence type="inferred from homology"/>
<comment type="caution">
    <text evidence="9">Lacks conserved residue(s) required for the propagation of feature annotation.</text>
</comment>
<dbReference type="InterPro" id="IPR002165">
    <property type="entry name" value="Plexin_repeat"/>
</dbReference>
<dbReference type="PANTHER" id="PTHR11036">
    <property type="entry name" value="SEMAPHORIN"/>
    <property type="match status" value="1"/>
</dbReference>
<keyword evidence="8" id="KW-0325">Glycoprotein</keyword>
<sequence length="510" mass="55026">MPLPPQGDLGGKKILQKKWTSFLKAHLICHIPLYETLRGVCSLDADTSSRTHFYAVFTLSTQWKTLEASASCRYDLAEMQAVFAGPYMEYQDGSRRWGRYEGGVPEPRPGSCITDSLRNQGYNSSQDLPSLVLDFVKLHPLMAWPIVPTRGRPLLLNLYVGAPSGVIQLPLSSCFRYRSCYDCILARDPYCGWDPGTQACVTATTAANRPQGSRTALIQDIERGNRGCESSRDTGPPPPVKTRSVLRGDDVLLPCDQPSNLPWALWMYNGSVGLSDGQGGYHVGKDGLLVTDAQPEHSGKYGCYAEENGLHTLLASYSLEVRPATPAPAPQVPATAGAQLTADVRLLYVLAIAALGGLCLILASSLLYVACLREGRRGRRQKYSLGQASRAGGSAVQLQTVSGQCPGEEDEGDDEEGAEGLEGSCLQIIPGEGAPAPPPPPPPPPPAELTNGLVALPSWLRRMNGNSYVLLRQSNNGVPAGPCSFAEELSRILEKRKHTQLVEQLDESSV</sequence>
<dbReference type="SUPFAM" id="SSF101912">
    <property type="entry name" value="Sema domain"/>
    <property type="match status" value="1"/>
</dbReference>
<keyword evidence="7" id="KW-1015">Disulfide bond</keyword>
<dbReference type="Pfam" id="PF01437">
    <property type="entry name" value="PSI"/>
    <property type="match status" value="1"/>
</dbReference>
<evidence type="ECO:0000256" key="11">
    <source>
        <dbReference type="SAM" id="Phobius"/>
    </source>
</evidence>
<dbReference type="Gene3D" id="2.130.10.10">
    <property type="entry name" value="YVTN repeat-like/Quinoprotein amine dehydrogenase"/>
    <property type="match status" value="1"/>
</dbReference>
<evidence type="ECO:0000256" key="6">
    <source>
        <dbReference type="ARBA" id="ARBA00023136"/>
    </source>
</evidence>